<accession>A0ABY6FX22</accession>
<proteinExistence type="predicted"/>
<reference evidence="1" key="1">
    <citation type="submission" date="2022-10" db="EMBL/GenBank/DDBJ databases">
        <title>Whole-Genome Sequencing of Brachybacterium huguangmaarense BRM-3, Isolated from Betula schmidtii.</title>
        <authorList>
            <person name="Haam D."/>
        </authorList>
    </citation>
    <scope>NUCLEOTIDE SEQUENCE</scope>
    <source>
        <strain evidence="1">BRM-3</strain>
    </source>
</reference>
<dbReference type="PROSITE" id="PS51257">
    <property type="entry name" value="PROKAR_LIPOPROTEIN"/>
    <property type="match status" value="1"/>
</dbReference>
<organism evidence="1 2">
    <name type="scientific">Brachybacterium huguangmaarense</name>
    <dbReference type="NCBI Taxonomy" id="1652028"/>
    <lineage>
        <taxon>Bacteria</taxon>
        <taxon>Bacillati</taxon>
        <taxon>Actinomycetota</taxon>
        <taxon>Actinomycetes</taxon>
        <taxon>Micrococcales</taxon>
        <taxon>Dermabacteraceae</taxon>
        <taxon>Brachybacterium</taxon>
    </lineage>
</organism>
<evidence type="ECO:0000313" key="1">
    <source>
        <dbReference type="EMBL" id="UYG15471.1"/>
    </source>
</evidence>
<gene>
    <name evidence="1" type="ORF">BRM3_07355</name>
</gene>
<evidence type="ECO:0000313" key="2">
    <source>
        <dbReference type="Proteomes" id="UP001164305"/>
    </source>
</evidence>
<name>A0ABY6FX22_9MICO</name>
<sequence length="140" mass="14075">MSRRGALGGLAALSAAALSACGRGRDDLGARLDDAVGGVDGVTSSALEEVSRDLGAGGVAGTIESDAADAAAVLPVFDAAMEQLVRVLVDERAEPGRYLVDTVSARAADGSVVPAHALVEGFASTDELRAETFIEKYGLG</sequence>
<dbReference type="EMBL" id="CP107020">
    <property type="protein sequence ID" value="UYG15471.1"/>
    <property type="molecule type" value="Genomic_DNA"/>
</dbReference>
<dbReference type="Proteomes" id="UP001164305">
    <property type="component" value="Chromosome"/>
</dbReference>
<keyword evidence="2" id="KW-1185">Reference proteome</keyword>
<dbReference type="RefSeq" id="WP_263592685.1">
    <property type="nucleotide sequence ID" value="NZ_CP107020.1"/>
</dbReference>
<protein>
    <submittedName>
        <fullName evidence="1">Uncharacterized protein</fullName>
    </submittedName>
</protein>